<dbReference type="EMBL" id="JAEMNX010000021">
    <property type="protein sequence ID" value="MBJ7539103.1"/>
    <property type="molecule type" value="Genomic_DNA"/>
</dbReference>
<comment type="caution">
    <text evidence="1">The sequence shown here is derived from an EMBL/GenBank/DDBJ whole genome shotgun (WGS) entry which is preliminary data.</text>
</comment>
<proteinExistence type="predicted"/>
<accession>A0A934JSI5</accession>
<sequence>MNRGWISLPIIALLLGVSALSMTYQKSQLVSYKWLGQLKNIEEENQFQRDFELAFVESPNFTTAIDSECMGFCPLAAQQGHQEKAWQRGSQVMRYQWHRYTLNGEGAENYDPNRQSEVSYRLCATDNQHQYQCWWWRDSTLLSNGWVSFSD</sequence>
<name>A0A934JSI5_9GAMM</name>
<evidence type="ECO:0000313" key="1">
    <source>
        <dbReference type="EMBL" id="MBJ7539103.1"/>
    </source>
</evidence>
<reference evidence="1" key="1">
    <citation type="submission" date="2020-12" db="EMBL/GenBank/DDBJ databases">
        <title>Marinomonas arctica sp. nov., a psychrotolerant bacterium isolated from the Arctic.</title>
        <authorList>
            <person name="Zhang Y."/>
        </authorList>
    </citation>
    <scope>NUCLEOTIDE SEQUENCE</scope>
    <source>
        <strain evidence="1">C1424</strain>
    </source>
</reference>
<keyword evidence="2" id="KW-1185">Reference proteome</keyword>
<dbReference type="Proteomes" id="UP000628710">
    <property type="component" value="Unassembled WGS sequence"/>
</dbReference>
<gene>
    <name evidence="1" type="ORF">I8J31_15610</name>
</gene>
<protein>
    <submittedName>
        <fullName evidence="1">Uncharacterized protein</fullName>
    </submittedName>
</protein>
<dbReference type="AlphaFoldDB" id="A0A934JSI5"/>
<dbReference type="RefSeq" id="WP_199469509.1">
    <property type="nucleotide sequence ID" value="NZ_JAEMNX010000021.1"/>
</dbReference>
<evidence type="ECO:0000313" key="2">
    <source>
        <dbReference type="Proteomes" id="UP000628710"/>
    </source>
</evidence>
<organism evidence="1 2">
    <name type="scientific">Marinomonas transparens</name>
    <dbReference type="NCBI Taxonomy" id="2795388"/>
    <lineage>
        <taxon>Bacteria</taxon>
        <taxon>Pseudomonadati</taxon>
        <taxon>Pseudomonadota</taxon>
        <taxon>Gammaproteobacteria</taxon>
        <taxon>Oceanospirillales</taxon>
        <taxon>Oceanospirillaceae</taxon>
        <taxon>Marinomonas</taxon>
    </lineage>
</organism>